<dbReference type="CDD" id="cd06259">
    <property type="entry name" value="YdcF-like"/>
    <property type="match status" value="1"/>
</dbReference>
<reference evidence="4" key="1">
    <citation type="journal article" date="2019" name="Int. J. Syst. Evol. Microbiol.">
        <title>The Global Catalogue of Microorganisms (GCM) 10K type strain sequencing project: providing services to taxonomists for standard genome sequencing and annotation.</title>
        <authorList>
            <consortium name="The Broad Institute Genomics Platform"/>
            <consortium name="The Broad Institute Genome Sequencing Center for Infectious Disease"/>
            <person name="Wu L."/>
            <person name="Ma J."/>
        </authorList>
    </citation>
    <scope>NUCLEOTIDE SEQUENCE [LARGE SCALE GENOMIC DNA]</scope>
    <source>
        <strain evidence="4">TISTR 1827</strain>
    </source>
</reference>
<dbReference type="Gene3D" id="3.40.50.620">
    <property type="entry name" value="HUPs"/>
    <property type="match status" value="1"/>
</dbReference>
<sequence length="218" mass="24363">MKPNNRRGSSSRKRKSARPWLLLFRLMSWCIVAGVFWCGYLLYLINGYDYSRDAPKADAAIVLGAALWNDMPSPALKERLDSAYGLYKEGKVGKLILTGGLDGNGSKLTEAEGMRNYLVALGVPEDKLLLELKARSTYENLLFSKPIAEAYDLDRLLIVTHDYHASRADEIAGFLDYSNYTMAAFPSEVLNPVKNESREVLAYTKWKLDELLLSLGAG</sequence>
<protein>
    <submittedName>
        <fullName evidence="3">YdcF family protein</fullName>
    </submittedName>
</protein>
<dbReference type="Pfam" id="PF02698">
    <property type="entry name" value="DUF218"/>
    <property type="match status" value="1"/>
</dbReference>
<dbReference type="Proteomes" id="UP001597493">
    <property type="component" value="Unassembled WGS sequence"/>
</dbReference>
<name>A0ABW5QU98_9BACL</name>
<evidence type="ECO:0000256" key="1">
    <source>
        <dbReference type="SAM" id="Phobius"/>
    </source>
</evidence>
<comment type="caution">
    <text evidence="3">The sequence shown here is derived from an EMBL/GenBank/DDBJ whole genome shotgun (WGS) entry which is preliminary data.</text>
</comment>
<dbReference type="InterPro" id="IPR051599">
    <property type="entry name" value="Cell_Envelope_Assoc"/>
</dbReference>
<evidence type="ECO:0000313" key="3">
    <source>
        <dbReference type="EMBL" id="MFD2659675.1"/>
    </source>
</evidence>
<feature type="domain" description="DUF218" evidence="2">
    <location>
        <begin position="58"/>
        <end position="176"/>
    </location>
</feature>
<dbReference type="InterPro" id="IPR029039">
    <property type="entry name" value="Flavoprotein-like_sf"/>
</dbReference>
<dbReference type="PANTHER" id="PTHR30336">
    <property type="entry name" value="INNER MEMBRANE PROTEIN, PROBABLE PERMEASE"/>
    <property type="match status" value="1"/>
</dbReference>
<keyword evidence="1" id="KW-1133">Transmembrane helix</keyword>
<evidence type="ECO:0000259" key="2">
    <source>
        <dbReference type="Pfam" id="PF02698"/>
    </source>
</evidence>
<dbReference type="RefSeq" id="WP_379270365.1">
    <property type="nucleotide sequence ID" value="NZ_JBHUGT010000023.1"/>
</dbReference>
<dbReference type="SUPFAM" id="SSF52218">
    <property type="entry name" value="Flavoproteins"/>
    <property type="match status" value="1"/>
</dbReference>
<organism evidence="3 4">
    <name type="scientific">Paenibacillus thailandensis</name>
    <dbReference type="NCBI Taxonomy" id="393250"/>
    <lineage>
        <taxon>Bacteria</taxon>
        <taxon>Bacillati</taxon>
        <taxon>Bacillota</taxon>
        <taxon>Bacilli</taxon>
        <taxon>Bacillales</taxon>
        <taxon>Paenibacillaceae</taxon>
        <taxon>Paenibacillus</taxon>
    </lineage>
</organism>
<dbReference type="PANTHER" id="PTHR30336:SF4">
    <property type="entry name" value="ENVELOPE BIOGENESIS FACTOR ELYC"/>
    <property type="match status" value="1"/>
</dbReference>
<gene>
    <name evidence="3" type="ORF">ACFSW5_05270</name>
</gene>
<proteinExistence type="predicted"/>
<dbReference type="EMBL" id="JBHUMY010000006">
    <property type="protein sequence ID" value="MFD2659675.1"/>
    <property type="molecule type" value="Genomic_DNA"/>
</dbReference>
<keyword evidence="4" id="KW-1185">Reference proteome</keyword>
<feature type="transmembrane region" description="Helical" evidence="1">
    <location>
        <begin position="20"/>
        <end position="43"/>
    </location>
</feature>
<keyword evidence="1" id="KW-0812">Transmembrane</keyword>
<accession>A0ABW5QU98</accession>
<dbReference type="InterPro" id="IPR014729">
    <property type="entry name" value="Rossmann-like_a/b/a_fold"/>
</dbReference>
<keyword evidence="1" id="KW-0472">Membrane</keyword>
<dbReference type="InterPro" id="IPR003848">
    <property type="entry name" value="DUF218"/>
</dbReference>
<evidence type="ECO:0000313" key="4">
    <source>
        <dbReference type="Proteomes" id="UP001597493"/>
    </source>
</evidence>